<reference evidence="1" key="1">
    <citation type="submission" date="2020-01" db="EMBL/GenBank/DDBJ databases">
        <title>Identification and distribution of gene clusters putatively required for synthesis of sphingolipid metabolism inhibitors in phylogenetically diverse species of the filamentous fungus Fusarium.</title>
        <authorList>
            <person name="Kim H.-S."/>
            <person name="Busman M."/>
            <person name="Brown D.W."/>
            <person name="Divon H."/>
            <person name="Uhlig S."/>
            <person name="Proctor R.H."/>
        </authorList>
    </citation>
    <scope>NUCLEOTIDE SEQUENCE</scope>
    <source>
        <strain evidence="1">NRRL 53441</strain>
    </source>
</reference>
<accession>A0A8H4NNQ1</accession>
<gene>
    <name evidence="1" type="ORF">F53441_12749</name>
</gene>
<dbReference type="OrthoDB" id="5091123at2759"/>
<evidence type="ECO:0000313" key="1">
    <source>
        <dbReference type="EMBL" id="KAF4438676.1"/>
    </source>
</evidence>
<keyword evidence="2" id="KW-1185">Reference proteome</keyword>
<dbReference type="Proteomes" id="UP000605986">
    <property type="component" value="Unassembled WGS sequence"/>
</dbReference>
<protein>
    <submittedName>
        <fullName evidence="1">Uncharacterized protein</fullName>
    </submittedName>
</protein>
<dbReference type="EMBL" id="JAADJG010000720">
    <property type="protein sequence ID" value="KAF4438676.1"/>
    <property type="molecule type" value="Genomic_DNA"/>
</dbReference>
<proteinExistence type="predicted"/>
<dbReference type="AlphaFoldDB" id="A0A8H4NNQ1"/>
<sequence>MDTDYVSQKMVGIMASGEGFNYPKEPVLEFIALPVGHFKCDLPFEGSEQSSNRKKKSKAFLMVKRDDNKTGFLWCDADGKAVNKKFIKKAKGFDLLNVKKDLVKAYNDHVKAHTGKYHNDVLAVHMLRAIAQLGRVTGTDGFDSIGAPGDIGNMVKEPVLCSVSDPELTRHL</sequence>
<organism evidence="1 2">
    <name type="scientific">Fusarium austroafricanum</name>
    <dbReference type="NCBI Taxonomy" id="2364996"/>
    <lineage>
        <taxon>Eukaryota</taxon>
        <taxon>Fungi</taxon>
        <taxon>Dikarya</taxon>
        <taxon>Ascomycota</taxon>
        <taxon>Pezizomycotina</taxon>
        <taxon>Sordariomycetes</taxon>
        <taxon>Hypocreomycetidae</taxon>
        <taxon>Hypocreales</taxon>
        <taxon>Nectriaceae</taxon>
        <taxon>Fusarium</taxon>
        <taxon>Fusarium concolor species complex</taxon>
    </lineage>
</organism>
<comment type="caution">
    <text evidence="1">The sequence shown here is derived from an EMBL/GenBank/DDBJ whole genome shotgun (WGS) entry which is preliminary data.</text>
</comment>
<name>A0A8H4NNQ1_9HYPO</name>
<evidence type="ECO:0000313" key="2">
    <source>
        <dbReference type="Proteomes" id="UP000605986"/>
    </source>
</evidence>